<gene>
    <name evidence="7" type="ORF">GYMLUDRAFT_73545</name>
</gene>
<dbReference type="PROSITE" id="PS00599">
    <property type="entry name" value="AA_TRANSFER_CLASS_2"/>
    <property type="match status" value="1"/>
</dbReference>
<keyword evidence="8" id="KW-1185">Reference proteome</keyword>
<dbReference type="HOGENOM" id="CLU_015846_3_0_1"/>
<dbReference type="InterPro" id="IPR001917">
    <property type="entry name" value="Aminotrans_II_pyridoxalP_BS"/>
</dbReference>
<protein>
    <recommendedName>
        <fullName evidence="6">Aminotransferase class I/classII large domain-containing protein</fullName>
    </recommendedName>
</protein>
<dbReference type="AlphaFoldDB" id="A0A0D0CEZ0"/>
<sequence>MWGPDFFSNDYLGLSSDPRLRELFLERLSQEPFVMGSSGSRLLSGNTPAHVEFESRMMSFFNVPAALLCNSGYDANTAFFGAIPQQGDVIVYDELVHASIMDGIASSRARGALYPFEHNSVDSLQRILLRVVQDHPVVQEGRQTVFIAVESLYSMDGDFSPLPDIVTIVNKTIPKISRHIVVDEAHTSGLCGVQGRGYVSLLGLESHIQTVIHTFGKARACAGAVILTSPTVRRYLINYGRPFIYSTSLPYFAVMALNATFEFRSSSLAQRLQENIRYFSTQFFEKTRSLQPGIVSIPKQPSQRGIPSDLFSPIFPILTPASGLLAEHLRSLGYSAQEIPYPVVPKGQDRIRVTIHSGNTRGEMDELIERIARWARDYGSQQLRANL</sequence>
<dbReference type="GO" id="GO:0009102">
    <property type="term" value="P:biotin biosynthetic process"/>
    <property type="evidence" value="ECO:0007669"/>
    <property type="project" value="TreeGrafter"/>
</dbReference>
<reference evidence="7 8" key="1">
    <citation type="submission" date="2014-04" db="EMBL/GenBank/DDBJ databases">
        <title>Evolutionary Origins and Diversification of the Mycorrhizal Mutualists.</title>
        <authorList>
            <consortium name="DOE Joint Genome Institute"/>
            <consortium name="Mycorrhizal Genomics Consortium"/>
            <person name="Kohler A."/>
            <person name="Kuo A."/>
            <person name="Nagy L.G."/>
            <person name="Floudas D."/>
            <person name="Copeland A."/>
            <person name="Barry K.W."/>
            <person name="Cichocki N."/>
            <person name="Veneault-Fourrey C."/>
            <person name="LaButti K."/>
            <person name="Lindquist E.A."/>
            <person name="Lipzen A."/>
            <person name="Lundell T."/>
            <person name="Morin E."/>
            <person name="Murat C."/>
            <person name="Riley R."/>
            <person name="Ohm R."/>
            <person name="Sun H."/>
            <person name="Tunlid A."/>
            <person name="Henrissat B."/>
            <person name="Grigoriev I.V."/>
            <person name="Hibbett D.S."/>
            <person name="Martin F."/>
        </authorList>
    </citation>
    <scope>NUCLEOTIDE SEQUENCE [LARGE SCALE GENOMIC DNA]</scope>
    <source>
        <strain evidence="7 8">FD-317 M1</strain>
    </source>
</reference>
<keyword evidence="4 5" id="KW-0663">Pyridoxal phosphate</keyword>
<evidence type="ECO:0000256" key="5">
    <source>
        <dbReference type="RuleBase" id="RU003693"/>
    </source>
</evidence>
<evidence type="ECO:0000256" key="2">
    <source>
        <dbReference type="ARBA" id="ARBA00010008"/>
    </source>
</evidence>
<evidence type="ECO:0000256" key="4">
    <source>
        <dbReference type="ARBA" id="ARBA00022898"/>
    </source>
</evidence>
<comment type="similarity">
    <text evidence="2">Belongs to the class-II pyridoxal-phosphate-dependent aminotransferase family. BioF subfamily.</text>
</comment>
<comment type="cofactor">
    <cofactor evidence="1 5">
        <name>pyridoxal 5'-phosphate</name>
        <dbReference type="ChEBI" id="CHEBI:597326"/>
    </cofactor>
</comment>
<dbReference type="InterPro" id="IPR004839">
    <property type="entry name" value="Aminotransferase_I/II_large"/>
</dbReference>
<dbReference type="Pfam" id="PF00155">
    <property type="entry name" value="Aminotran_1_2"/>
    <property type="match status" value="1"/>
</dbReference>
<keyword evidence="3" id="KW-0808">Transferase</keyword>
<evidence type="ECO:0000313" key="7">
    <source>
        <dbReference type="EMBL" id="KIK61149.1"/>
    </source>
</evidence>
<feature type="domain" description="Aminotransferase class I/classII large" evidence="6">
    <location>
        <begin position="8"/>
        <end position="371"/>
    </location>
</feature>
<dbReference type="PANTHER" id="PTHR13693">
    <property type="entry name" value="CLASS II AMINOTRANSFERASE/8-AMINO-7-OXONONANOATE SYNTHASE"/>
    <property type="match status" value="1"/>
</dbReference>
<dbReference type="Gene3D" id="3.90.1150.10">
    <property type="entry name" value="Aspartate Aminotransferase, domain 1"/>
    <property type="match status" value="1"/>
</dbReference>
<organism evidence="7 8">
    <name type="scientific">Collybiopsis luxurians FD-317 M1</name>
    <dbReference type="NCBI Taxonomy" id="944289"/>
    <lineage>
        <taxon>Eukaryota</taxon>
        <taxon>Fungi</taxon>
        <taxon>Dikarya</taxon>
        <taxon>Basidiomycota</taxon>
        <taxon>Agaricomycotina</taxon>
        <taxon>Agaricomycetes</taxon>
        <taxon>Agaricomycetidae</taxon>
        <taxon>Agaricales</taxon>
        <taxon>Marasmiineae</taxon>
        <taxon>Omphalotaceae</taxon>
        <taxon>Collybiopsis</taxon>
        <taxon>Collybiopsis luxurians</taxon>
    </lineage>
</organism>
<dbReference type="SUPFAM" id="SSF53383">
    <property type="entry name" value="PLP-dependent transferases"/>
    <property type="match status" value="1"/>
</dbReference>
<evidence type="ECO:0000256" key="3">
    <source>
        <dbReference type="ARBA" id="ARBA00022679"/>
    </source>
</evidence>
<dbReference type="Gene3D" id="3.40.640.10">
    <property type="entry name" value="Type I PLP-dependent aspartate aminotransferase-like (Major domain)"/>
    <property type="match status" value="1"/>
</dbReference>
<proteinExistence type="inferred from homology"/>
<dbReference type="PANTHER" id="PTHR13693:SF77">
    <property type="entry name" value="8-AMINO-7-OXONONANOATE SYNTHASE"/>
    <property type="match status" value="1"/>
</dbReference>
<dbReference type="GO" id="GO:0030170">
    <property type="term" value="F:pyridoxal phosphate binding"/>
    <property type="evidence" value="ECO:0007669"/>
    <property type="project" value="InterPro"/>
</dbReference>
<dbReference type="InterPro" id="IPR015422">
    <property type="entry name" value="PyrdxlP-dep_Trfase_small"/>
</dbReference>
<name>A0A0D0CEZ0_9AGAR</name>
<dbReference type="OrthoDB" id="2382073at2759"/>
<evidence type="ECO:0000313" key="8">
    <source>
        <dbReference type="Proteomes" id="UP000053593"/>
    </source>
</evidence>
<dbReference type="Proteomes" id="UP000053593">
    <property type="component" value="Unassembled WGS sequence"/>
</dbReference>
<evidence type="ECO:0000259" key="6">
    <source>
        <dbReference type="Pfam" id="PF00155"/>
    </source>
</evidence>
<accession>A0A0D0CEZ0</accession>
<dbReference type="InterPro" id="IPR050087">
    <property type="entry name" value="AON_synthase_class-II"/>
</dbReference>
<dbReference type="GO" id="GO:0016740">
    <property type="term" value="F:transferase activity"/>
    <property type="evidence" value="ECO:0007669"/>
    <property type="project" value="UniProtKB-KW"/>
</dbReference>
<dbReference type="InterPro" id="IPR015421">
    <property type="entry name" value="PyrdxlP-dep_Trfase_major"/>
</dbReference>
<dbReference type="InterPro" id="IPR015424">
    <property type="entry name" value="PyrdxlP-dep_Trfase"/>
</dbReference>
<dbReference type="EMBL" id="KN834772">
    <property type="protein sequence ID" value="KIK61149.1"/>
    <property type="molecule type" value="Genomic_DNA"/>
</dbReference>
<evidence type="ECO:0000256" key="1">
    <source>
        <dbReference type="ARBA" id="ARBA00001933"/>
    </source>
</evidence>